<keyword evidence="2" id="KW-1185">Reference proteome</keyword>
<reference evidence="1 2" key="1">
    <citation type="submission" date="2017-03" db="EMBL/GenBank/DDBJ databases">
        <title>Widespread Adenine N6-methylation of Active Genes in Fungi.</title>
        <authorList>
            <consortium name="DOE Joint Genome Institute"/>
            <person name="Mondo S.J."/>
            <person name="Dannebaum R.O."/>
            <person name="Kuo R.C."/>
            <person name="Louie K.B."/>
            <person name="Bewick A.J."/>
            <person name="Labutti K."/>
            <person name="Haridas S."/>
            <person name="Kuo A."/>
            <person name="Salamov A."/>
            <person name="Ahrendt S.R."/>
            <person name="Lau R."/>
            <person name="Bowen B.P."/>
            <person name="Lipzen A."/>
            <person name="Sullivan W."/>
            <person name="Andreopoulos W.B."/>
            <person name="Clum A."/>
            <person name="Lindquist E."/>
            <person name="Daum C."/>
            <person name="Northen T.R."/>
            <person name="Ramamoorthy G."/>
            <person name="Schmitz R.J."/>
            <person name="Gryganskyi A."/>
            <person name="Culley D."/>
            <person name="Magnuson J."/>
            <person name="James T.Y."/>
            <person name="O'Malley M.A."/>
            <person name="Stajich J.E."/>
            <person name="Spatafora J.W."/>
            <person name="Visel A."/>
            <person name="Grigoriev I.V."/>
        </authorList>
    </citation>
    <scope>NUCLEOTIDE SEQUENCE [LARGE SCALE GENOMIC DNA]</scope>
    <source>
        <strain evidence="1 2">NRRL Y-17943</strain>
    </source>
</reference>
<accession>A0A1Y1UIP8</accession>
<dbReference type="GeneID" id="33559960"/>
<comment type="caution">
    <text evidence="1">The sequence shown here is derived from an EMBL/GenBank/DDBJ whole genome shotgun (WGS) entry which is preliminary data.</text>
</comment>
<organism evidence="1 2">
    <name type="scientific">Kockovaella imperatae</name>
    <dbReference type="NCBI Taxonomy" id="4999"/>
    <lineage>
        <taxon>Eukaryota</taxon>
        <taxon>Fungi</taxon>
        <taxon>Dikarya</taxon>
        <taxon>Basidiomycota</taxon>
        <taxon>Agaricomycotina</taxon>
        <taxon>Tremellomycetes</taxon>
        <taxon>Tremellales</taxon>
        <taxon>Cuniculitremaceae</taxon>
        <taxon>Kockovaella</taxon>
    </lineage>
</organism>
<dbReference type="AlphaFoldDB" id="A0A1Y1UIP8"/>
<protein>
    <submittedName>
        <fullName evidence="1">Uncharacterized protein</fullName>
    </submittedName>
</protein>
<sequence length="384" mass="44824">MSQDPDDTTETLTEVQSRHPHQYLRHFYGQNQKAQKSLSSLSQANKGLNDKLVSKLYHKVDLHSIEAFKKFFKYFTRSQLAVKKRDLQSPPVEAQYQYGKRHAYLTGLIEHMDVRLSHKNTSQALRWIKRLKKEWARRPNTTLCPCYIHQPLSPEAPRPTPLGLLLQCVHPKWLSLGCELKMDEFRRVNNLDKCQTERRYGTGYWNLTYSTLDIESYMRAMSSKSLNFFSHAPIVMMDARSYVFKACLPEFSSAFYNLPSRSPAENRPLFILSPLSHWTTQHPKYESLAFRLRAQQKYRQIRLLINKKPPITKGDEWLDWITTKGAWLQKLPGTWESWPLSKQEIFTARLAEKMDPLLFLLGAVDLGGLENFSPQAIEDIIDMK</sequence>
<dbReference type="RefSeq" id="XP_021871915.1">
    <property type="nucleotide sequence ID" value="XM_022018151.1"/>
</dbReference>
<dbReference type="Proteomes" id="UP000193218">
    <property type="component" value="Unassembled WGS sequence"/>
</dbReference>
<evidence type="ECO:0000313" key="1">
    <source>
        <dbReference type="EMBL" id="ORX37928.1"/>
    </source>
</evidence>
<proteinExistence type="predicted"/>
<dbReference type="EMBL" id="NBSH01000005">
    <property type="protein sequence ID" value="ORX37928.1"/>
    <property type="molecule type" value="Genomic_DNA"/>
</dbReference>
<gene>
    <name evidence="1" type="ORF">BD324DRAFT_650469</name>
</gene>
<name>A0A1Y1UIP8_9TREE</name>
<evidence type="ECO:0000313" key="2">
    <source>
        <dbReference type="Proteomes" id="UP000193218"/>
    </source>
</evidence>
<dbReference type="InParanoid" id="A0A1Y1UIP8"/>